<reference evidence="2 3" key="1">
    <citation type="submission" date="2020-03" db="EMBL/GenBank/DDBJ databases">
        <title>Dissostichus mawsoni Genome sequencing and assembly.</title>
        <authorList>
            <person name="Park H."/>
        </authorList>
    </citation>
    <scope>NUCLEOTIDE SEQUENCE [LARGE SCALE GENOMIC DNA]</scope>
    <source>
        <strain evidence="2">DM0001</strain>
        <tissue evidence="2">Muscle</tissue>
    </source>
</reference>
<proteinExistence type="predicted"/>
<comment type="caution">
    <text evidence="2">The sequence shown here is derived from an EMBL/GenBank/DDBJ whole genome shotgun (WGS) entry which is preliminary data.</text>
</comment>
<protein>
    <submittedName>
        <fullName evidence="2">Uncharacterized protein</fullName>
    </submittedName>
</protein>
<evidence type="ECO:0000256" key="1">
    <source>
        <dbReference type="SAM" id="MobiDB-lite"/>
    </source>
</evidence>
<dbReference type="Proteomes" id="UP000518266">
    <property type="component" value="Unassembled WGS sequence"/>
</dbReference>
<name>A0A7J5YMZ8_DISMA</name>
<evidence type="ECO:0000313" key="3">
    <source>
        <dbReference type="Proteomes" id="UP000518266"/>
    </source>
</evidence>
<dbReference type="OrthoDB" id="10313210at2759"/>
<organism evidence="2 3">
    <name type="scientific">Dissostichus mawsoni</name>
    <name type="common">Antarctic cod</name>
    <dbReference type="NCBI Taxonomy" id="36200"/>
    <lineage>
        <taxon>Eukaryota</taxon>
        <taxon>Metazoa</taxon>
        <taxon>Chordata</taxon>
        <taxon>Craniata</taxon>
        <taxon>Vertebrata</taxon>
        <taxon>Euteleostomi</taxon>
        <taxon>Actinopterygii</taxon>
        <taxon>Neopterygii</taxon>
        <taxon>Teleostei</taxon>
        <taxon>Neoteleostei</taxon>
        <taxon>Acanthomorphata</taxon>
        <taxon>Eupercaria</taxon>
        <taxon>Perciformes</taxon>
        <taxon>Notothenioidei</taxon>
        <taxon>Nototheniidae</taxon>
        <taxon>Dissostichus</taxon>
    </lineage>
</organism>
<sequence>MAFKREQQPEQKTYPKPAKIRQTRNKPYPWTKEDRKAKKPLVDMQMRRHCLRPTLSDIPPQKNAPTIIPR</sequence>
<feature type="region of interest" description="Disordered" evidence="1">
    <location>
        <begin position="1"/>
        <end position="44"/>
    </location>
</feature>
<accession>A0A7J5YMZ8</accession>
<dbReference type="AlphaFoldDB" id="A0A7J5YMZ8"/>
<feature type="region of interest" description="Disordered" evidence="1">
    <location>
        <begin position="51"/>
        <end position="70"/>
    </location>
</feature>
<keyword evidence="3" id="KW-1185">Reference proteome</keyword>
<dbReference type="EMBL" id="JAAKFY010000010">
    <property type="protein sequence ID" value="KAF3850924.1"/>
    <property type="molecule type" value="Genomic_DNA"/>
</dbReference>
<gene>
    <name evidence="2" type="ORF">F7725_012696</name>
</gene>
<evidence type="ECO:0000313" key="2">
    <source>
        <dbReference type="EMBL" id="KAF3850924.1"/>
    </source>
</evidence>